<dbReference type="EMBL" id="BTRK01000001">
    <property type="protein sequence ID" value="GMR31459.1"/>
    <property type="molecule type" value="Genomic_DNA"/>
</dbReference>
<organism evidence="2 3">
    <name type="scientific">Pristionchus mayeri</name>
    <dbReference type="NCBI Taxonomy" id="1317129"/>
    <lineage>
        <taxon>Eukaryota</taxon>
        <taxon>Metazoa</taxon>
        <taxon>Ecdysozoa</taxon>
        <taxon>Nematoda</taxon>
        <taxon>Chromadorea</taxon>
        <taxon>Rhabditida</taxon>
        <taxon>Rhabditina</taxon>
        <taxon>Diplogasteromorpha</taxon>
        <taxon>Diplogasteroidea</taxon>
        <taxon>Neodiplogasteridae</taxon>
        <taxon>Pristionchus</taxon>
    </lineage>
</organism>
<feature type="compositionally biased region" description="Basic and acidic residues" evidence="1">
    <location>
        <begin position="7"/>
        <end position="34"/>
    </location>
</feature>
<accession>A0AAN5C754</accession>
<feature type="non-terminal residue" evidence="2">
    <location>
        <position position="1"/>
    </location>
</feature>
<evidence type="ECO:0000256" key="1">
    <source>
        <dbReference type="SAM" id="MobiDB-lite"/>
    </source>
</evidence>
<keyword evidence="3" id="KW-1185">Reference proteome</keyword>
<sequence length="128" mass="14647">GMSSDYRAMHEIKEEPAEFKDGPIDDFPDNKQEEPFLSTASFDTSNQSKSLEFKDKLVDDFADIKQEEPSVDHESTGFKDELVDDFSDVKQEEPIAYMCGPSSGSSRIWSIDIFPRSRFEVSLINYIF</sequence>
<protein>
    <submittedName>
        <fullName evidence="2">Uncharacterized protein</fullName>
    </submittedName>
</protein>
<evidence type="ECO:0000313" key="2">
    <source>
        <dbReference type="EMBL" id="GMR31459.1"/>
    </source>
</evidence>
<gene>
    <name evidence="2" type="ORF">PMAYCL1PPCAC_01654</name>
</gene>
<dbReference type="AlphaFoldDB" id="A0AAN5C754"/>
<feature type="region of interest" description="Disordered" evidence="1">
    <location>
        <begin position="1"/>
        <end position="46"/>
    </location>
</feature>
<proteinExistence type="predicted"/>
<name>A0AAN5C754_9BILA</name>
<reference evidence="3" key="1">
    <citation type="submission" date="2022-10" db="EMBL/GenBank/DDBJ databases">
        <title>Genome assembly of Pristionchus species.</title>
        <authorList>
            <person name="Yoshida K."/>
            <person name="Sommer R.J."/>
        </authorList>
    </citation>
    <scope>NUCLEOTIDE SEQUENCE [LARGE SCALE GENOMIC DNA]</scope>
    <source>
        <strain evidence="3">RS5460</strain>
    </source>
</reference>
<dbReference type="Proteomes" id="UP001328107">
    <property type="component" value="Unassembled WGS sequence"/>
</dbReference>
<evidence type="ECO:0000313" key="3">
    <source>
        <dbReference type="Proteomes" id="UP001328107"/>
    </source>
</evidence>
<comment type="caution">
    <text evidence="2">The sequence shown here is derived from an EMBL/GenBank/DDBJ whole genome shotgun (WGS) entry which is preliminary data.</text>
</comment>